<name>A0A9W8QSM6_9HYPO</name>
<accession>A0A9W8QSM6</accession>
<feature type="compositionally biased region" description="Acidic residues" evidence="1">
    <location>
        <begin position="182"/>
        <end position="193"/>
    </location>
</feature>
<dbReference type="PANTHER" id="PTHR33112">
    <property type="entry name" value="DOMAIN PROTEIN, PUTATIVE-RELATED"/>
    <property type="match status" value="1"/>
</dbReference>
<dbReference type="OrthoDB" id="5362512at2759"/>
<dbReference type="InterPro" id="IPR010730">
    <property type="entry name" value="HET"/>
</dbReference>
<feature type="compositionally biased region" description="Basic and acidic residues" evidence="1">
    <location>
        <begin position="198"/>
        <end position="207"/>
    </location>
</feature>
<feature type="domain" description="Heterokaryon incompatibility" evidence="2">
    <location>
        <begin position="568"/>
        <end position="727"/>
    </location>
</feature>
<dbReference type="Pfam" id="PF06985">
    <property type="entry name" value="HET"/>
    <property type="match status" value="1"/>
</dbReference>
<proteinExistence type="predicted"/>
<comment type="caution">
    <text evidence="3">The sequence shown here is derived from an EMBL/GenBank/DDBJ whole genome shotgun (WGS) entry which is preliminary data.</text>
</comment>
<feature type="compositionally biased region" description="Basic and acidic residues" evidence="1">
    <location>
        <begin position="1"/>
        <end position="12"/>
    </location>
</feature>
<evidence type="ECO:0000313" key="4">
    <source>
        <dbReference type="Proteomes" id="UP001152087"/>
    </source>
</evidence>
<gene>
    <name evidence="3" type="ORF">NW755_014027</name>
</gene>
<feature type="compositionally biased region" description="Polar residues" evidence="1">
    <location>
        <begin position="35"/>
        <end position="48"/>
    </location>
</feature>
<dbReference type="AlphaFoldDB" id="A0A9W8QSM6"/>
<evidence type="ECO:0000259" key="2">
    <source>
        <dbReference type="Pfam" id="PF06985"/>
    </source>
</evidence>
<dbReference type="Proteomes" id="UP001152087">
    <property type="component" value="Unassembled WGS sequence"/>
</dbReference>
<evidence type="ECO:0000313" key="3">
    <source>
        <dbReference type="EMBL" id="KAJ4177125.1"/>
    </source>
</evidence>
<evidence type="ECO:0000256" key="1">
    <source>
        <dbReference type="SAM" id="MobiDB-lite"/>
    </source>
</evidence>
<feature type="compositionally biased region" description="Polar residues" evidence="1">
    <location>
        <begin position="208"/>
        <end position="226"/>
    </location>
</feature>
<protein>
    <recommendedName>
        <fullName evidence="2">Heterokaryon incompatibility domain-containing protein</fullName>
    </recommendedName>
</protein>
<keyword evidence="4" id="KW-1185">Reference proteome</keyword>
<feature type="region of interest" description="Disordered" evidence="1">
    <location>
        <begin position="1"/>
        <end position="64"/>
    </location>
</feature>
<organism evidence="3 4">
    <name type="scientific">Fusarium falciforme</name>
    <dbReference type="NCBI Taxonomy" id="195108"/>
    <lineage>
        <taxon>Eukaryota</taxon>
        <taxon>Fungi</taxon>
        <taxon>Dikarya</taxon>
        <taxon>Ascomycota</taxon>
        <taxon>Pezizomycotina</taxon>
        <taxon>Sordariomycetes</taxon>
        <taxon>Hypocreomycetidae</taxon>
        <taxon>Hypocreales</taxon>
        <taxon>Nectriaceae</taxon>
        <taxon>Fusarium</taxon>
        <taxon>Fusarium solani species complex</taxon>
    </lineage>
</organism>
<dbReference type="PANTHER" id="PTHR33112:SF16">
    <property type="entry name" value="HETEROKARYON INCOMPATIBILITY DOMAIN-CONTAINING PROTEIN"/>
    <property type="match status" value="1"/>
</dbReference>
<dbReference type="EMBL" id="JAOQAV010000126">
    <property type="protein sequence ID" value="KAJ4177125.1"/>
    <property type="molecule type" value="Genomic_DNA"/>
</dbReference>
<sequence>MSRNEELTDRLDLGGFDLEDLPSPPDTEPLDVQPQGDSTDSDTASINEETADSPGDLAESDKGLTSHYTGDSLYLKRRECVLVRNNDSDSEPTILEPESIFLAIDEDDQILKIDRLPSLANQPDEIRQLASDIIKGTMPLSEERAVRLGYLSDQCLDLSELQKRCDVALEMTFKAADAAVWGEEEGSSDDVPEGNENTDNHGTKSHETSASSQDPTQDSNEASNEPEQGSYCCYIALTMAARVLKAPSTKKMLEAICEGADLDDLILNIECFRPPTESEPCEPDMPDKQGYGHVYALLGCLMATAYVKQCFAIETIYLDRAISNLDVALLKIPESPFKEFREYLQRIRKEVSQIQVLFHRIELEDDPWKNLCAICLEFKPIIGFHKTEYPSHKMNFRKVCRNASIRCRVCTLLRDATASLYPVLDVSWEDIAEITYENRSVGKRWYDREAEDFFALLVWGLNGALQIHLRSHYMGSEKAWISSFELYHLPETKRPWDVIGTGNHVCTEANSPESWAMVQGWIQQCLDNHDECRRGSEDRPFPTRILDVGSKGMDPRLYVPSSDERGKYIALSHCWGDVMPLKTTKSTSDEFCRGIDLNKFPQTFKDAIVVCQKLQIRYLWIDSLCIIQDDEDDWAAQSPRMSDVYQNAYITIAAAAAQNSTEGCFRQRPFSIRKSFATVAQVQDKVEQVEVFARPWQSDRHWTKNIGDGPQYLDQNPLETRAWTLQEHILSGRILRFTAHELVWHCREVHLCECRPGSALRKEALRLINLDRMTGDKDPPFGLRSSDPRIVWSEVLGPFTRRAITHESDRLPAISGVAAALAGPMGMEYIGGMWKGRLGNTVCWNVENPGTSRRETYYAPTWSWASVVGPVEAVWTASTMELPQTEVIDVQYTLATPNPYGRLSSASLTIKGLLLDVSLTSDDPQEKDESREISFQLQFLNKSVTDTDMKLEMIRLAFPDIVTTSGETPEVRPGEPIRLLLLACKVYRQGFDSMLGLLLTEAPDVQSGPVYRRVGMGEVKLWTRDRDEGEFMGTFEDGLGLAFANHLAAQGCISTITIV</sequence>
<feature type="region of interest" description="Disordered" evidence="1">
    <location>
        <begin position="181"/>
        <end position="226"/>
    </location>
</feature>
<reference evidence="3" key="1">
    <citation type="submission" date="2022-09" db="EMBL/GenBank/DDBJ databases">
        <title>Fusarium specimens isolated from Avocado Roots.</title>
        <authorList>
            <person name="Stajich J."/>
            <person name="Roper C."/>
            <person name="Heimlech-Rivalta G."/>
        </authorList>
    </citation>
    <scope>NUCLEOTIDE SEQUENCE</scope>
    <source>
        <strain evidence="3">A02</strain>
    </source>
</reference>